<comment type="caution">
    <text evidence="8">The sequence shown here is derived from an EMBL/GenBank/DDBJ whole genome shotgun (WGS) entry which is preliminary data.</text>
</comment>
<keyword evidence="5 8" id="KW-0418">Kinase</keyword>
<evidence type="ECO:0000256" key="5">
    <source>
        <dbReference type="ARBA" id="ARBA00022777"/>
    </source>
</evidence>
<dbReference type="PROSITE" id="PS00108">
    <property type="entry name" value="PROTEIN_KINASE_ST"/>
    <property type="match status" value="1"/>
</dbReference>
<dbReference type="SMART" id="SM00220">
    <property type="entry name" value="S_TKc"/>
    <property type="match status" value="1"/>
</dbReference>
<organism evidence="8 9">
    <name type="scientific">Nematocida displodere</name>
    <dbReference type="NCBI Taxonomy" id="1805483"/>
    <lineage>
        <taxon>Eukaryota</taxon>
        <taxon>Fungi</taxon>
        <taxon>Fungi incertae sedis</taxon>
        <taxon>Microsporidia</taxon>
        <taxon>Nematocida</taxon>
    </lineage>
</organism>
<dbReference type="InterPro" id="IPR000719">
    <property type="entry name" value="Prot_kinase_dom"/>
</dbReference>
<evidence type="ECO:0000256" key="2">
    <source>
        <dbReference type="ARBA" id="ARBA00022527"/>
    </source>
</evidence>
<sequence length="431" mass="48440">MTMAMTEEAEWSKHGVPNLVLENVVAYGGSGVVRKARSSSGSEYAVKIILADDPARHQAAKKESAIHKALAHRHIVKLHSVYVNRPYVYLVMDYAVGHELFHYIEPGSGMAEDVCHLYLKQLHSALRYIHSQGLCHRDIKPENILLDENYNLLLADFGCSTIYRDAYGRRPLTKHCGSPNYMAPDVFLESYDGEQVDVWSFGMVALVMLTGVIPWAEPCAGDASFEKYKLKKTRDFTPFNLLAQSRQVFIESMLCIDASKRIRLSEIGLNPWMASKSLYSGPDGLVRQPEMIAAKLAPAVDPAFSQPDFCISPAGKEYSSQPVFMSYDKSPIATRLYTHMDTKVSLGMLARSFDEVLIQHKVSGTAMSFSTVDGNKNPIGGEVFCKSIGKESMLVFQRTRGNCLEFKRMFNAVKEKFMEHSEAYLIRRNKY</sequence>
<keyword evidence="4" id="KW-0547">Nucleotide-binding</keyword>
<dbReference type="AlphaFoldDB" id="A0A177EDG2"/>
<dbReference type="FunFam" id="1.10.510.10:FF:000571">
    <property type="entry name" value="Maternal embryonic leucine zipper kinase"/>
    <property type="match status" value="1"/>
</dbReference>
<evidence type="ECO:0000256" key="4">
    <source>
        <dbReference type="ARBA" id="ARBA00022741"/>
    </source>
</evidence>
<dbReference type="PANTHER" id="PTHR24346:SF82">
    <property type="entry name" value="KP78A-RELATED"/>
    <property type="match status" value="1"/>
</dbReference>
<proteinExistence type="inferred from homology"/>
<reference evidence="8 9" key="1">
    <citation type="submission" date="2016-02" db="EMBL/GenBank/DDBJ databases">
        <title>Discovery of a natural microsporidian pathogen with a broad tissue tropism in Caenorhabditis elegans.</title>
        <authorList>
            <person name="Luallen R.J."/>
            <person name="Reinke A.W."/>
            <person name="Tong L."/>
            <person name="Botts M.R."/>
            <person name="Felix M.-A."/>
            <person name="Troemel E.R."/>
        </authorList>
    </citation>
    <scope>NUCLEOTIDE SEQUENCE [LARGE SCALE GENOMIC DNA]</scope>
    <source>
        <strain evidence="8 9">JUm2807</strain>
    </source>
</reference>
<accession>A0A177EDG2</accession>
<dbReference type="GO" id="GO:0004674">
    <property type="term" value="F:protein serine/threonine kinase activity"/>
    <property type="evidence" value="ECO:0007669"/>
    <property type="project" value="UniProtKB-KW"/>
</dbReference>
<dbReference type="EMBL" id="LTDL01000038">
    <property type="protein sequence ID" value="OAG29977.1"/>
    <property type="molecule type" value="Genomic_DNA"/>
</dbReference>
<evidence type="ECO:0000313" key="9">
    <source>
        <dbReference type="Proteomes" id="UP000185944"/>
    </source>
</evidence>
<feature type="domain" description="Protein kinase" evidence="7">
    <location>
        <begin position="19"/>
        <end position="273"/>
    </location>
</feature>
<dbReference type="STRING" id="1805483.A0A177EDG2"/>
<dbReference type="InterPro" id="IPR008271">
    <property type="entry name" value="Ser/Thr_kinase_AS"/>
</dbReference>
<dbReference type="PANTHER" id="PTHR24346">
    <property type="entry name" value="MAP/MICROTUBULE AFFINITY-REGULATING KINASE"/>
    <property type="match status" value="1"/>
</dbReference>
<dbReference type="Proteomes" id="UP000185944">
    <property type="component" value="Unassembled WGS sequence"/>
</dbReference>
<dbReference type="Gene3D" id="1.10.510.10">
    <property type="entry name" value="Transferase(Phosphotransferase) domain 1"/>
    <property type="match status" value="1"/>
</dbReference>
<dbReference type="Pfam" id="PF00069">
    <property type="entry name" value="Pkinase"/>
    <property type="match status" value="1"/>
</dbReference>
<dbReference type="VEuPathDB" id="MicrosporidiaDB:NEDG_01524"/>
<dbReference type="GeneID" id="93647874"/>
<keyword evidence="3" id="KW-0808">Transferase</keyword>
<evidence type="ECO:0000259" key="7">
    <source>
        <dbReference type="PROSITE" id="PS50011"/>
    </source>
</evidence>
<evidence type="ECO:0000256" key="6">
    <source>
        <dbReference type="ARBA" id="ARBA00022840"/>
    </source>
</evidence>
<gene>
    <name evidence="8" type="ORF">NEDG_01524</name>
</gene>
<dbReference type="GO" id="GO:0005524">
    <property type="term" value="F:ATP binding"/>
    <property type="evidence" value="ECO:0007669"/>
    <property type="project" value="UniProtKB-KW"/>
</dbReference>
<dbReference type="SUPFAM" id="SSF56112">
    <property type="entry name" value="Protein kinase-like (PK-like)"/>
    <property type="match status" value="1"/>
</dbReference>
<protein>
    <submittedName>
        <fullName evidence="8">Serine/threonine-protein kinase Chk1</fullName>
    </submittedName>
</protein>
<dbReference type="GO" id="GO:0005737">
    <property type="term" value="C:cytoplasm"/>
    <property type="evidence" value="ECO:0007669"/>
    <property type="project" value="TreeGrafter"/>
</dbReference>
<keyword evidence="2" id="KW-0723">Serine/threonine-protein kinase</keyword>
<dbReference type="OrthoDB" id="539158at2759"/>
<dbReference type="InterPro" id="IPR011009">
    <property type="entry name" value="Kinase-like_dom_sf"/>
</dbReference>
<comment type="similarity">
    <text evidence="1">Belongs to the protein kinase superfamily. CAMK Ser/Thr protein kinase family. NIM1 subfamily.</text>
</comment>
<evidence type="ECO:0000256" key="3">
    <source>
        <dbReference type="ARBA" id="ARBA00022679"/>
    </source>
</evidence>
<name>A0A177EDG2_9MICR</name>
<dbReference type="RefSeq" id="XP_067544529.1">
    <property type="nucleotide sequence ID" value="XM_067688942.1"/>
</dbReference>
<dbReference type="PROSITE" id="PS50011">
    <property type="entry name" value="PROTEIN_KINASE_DOM"/>
    <property type="match status" value="1"/>
</dbReference>
<keyword evidence="6" id="KW-0067">ATP-binding</keyword>
<evidence type="ECO:0000313" key="8">
    <source>
        <dbReference type="EMBL" id="OAG29977.1"/>
    </source>
</evidence>
<dbReference type="GO" id="GO:0035556">
    <property type="term" value="P:intracellular signal transduction"/>
    <property type="evidence" value="ECO:0007669"/>
    <property type="project" value="TreeGrafter"/>
</dbReference>
<evidence type="ECO:0000256" key="1">
    <source>
        <dbReference type="ARBA" id="ARBA00010791"/>
    </source>
</evidence>
<keyword evidence="9" id="KW-1185">Reference proteome</keyword>